<dbReference type="Proteomes" id="UP000032544">
    <property type="component" value="Unassembled WGS sequence"/>
</dbReference>
<dbReference type="AlphaFoldDB" id="A0A0D8JAW9"/>
<gene>
    <name evidence="1" type="ORF">LH29_00515</name>
</gene>
<reference evidence="1 2" key="1">
    <citation type="submission" date="2014-09" db="EMBL/GenBank/DDBJ databases">
        <title>Draft Genome Sequence of Draconibacterium sp. JN14CK-3.</title>
        <authorList>
            <person name="Dong C."/>
            <person name="Lai Q."/>
            <person name="Shao Z."/>
        </authorList>
    </citation>
    <scope>NUCLEOTIDE SEQUENCE [LARGE SCALE GENOMIC DNA]</scope>
    <source>
        <strain evidence="1 2">JN14CK-3</strain>
    </source>
</reference>
<proteinExistence type="predicted"/>
<sequence>MAMLIINPGEGKKEPLFSPRKKLKFLSNWLNLYFMIQYFLSPKHKHLTTCTLTNSNCPYNGYYEK</sequence>
<accession>A0A0D8JAW9</accession>
<comment type="caution">
    <text evidence="1">The sequence shown here is derived from an EMBL/GenBank/DDBJ whole genome shotgun (WGS) entry which is preliminary data.</text>
</comment>
<evidence type="ECO:0000313" key="2">
    <source>
        <dbReference type="Proteomes" id="UP000032544"/>
    </source>
</evidence>
<name>A0A0D8JAW9_9BACT</name>
<dbReference type="EMBL" id="JRHC01000001">
    <property type="protein sequence ID" value="KJF44057.1"/>
    <property type="molecule type" value="Genomic_DNA"/>
</dbReference>
<protein>
    <submittedName>
        <fullName evidence="1">Uncharacterized protein</fullName>
    </submittedName>
</protein>
<keyword evidence="2" id="KW-1185">Reference proteome</keyword>
<organism evidence="1 2">
    <name type="scientific">Draconibacterium sediminis</name>
    <dbReference type="NCBI Taxonomy" id="1544798"/>
    <lineage>
        <taxon>Bacteria</taxon>
        <taxon>Pseudomonadati</taxon>
        <taxon>Bacteroidota</taxon>
        <taxon>Bacteroidia</taxon>
        <taxon>Marinilabiliales</taxon>
        <taxon>Prolixibacteraceae</taxon>
        <taxon>Draconibacterium</taxon>
    </lineage>
</organism>
<evidence type="ECO:0000313" key="1">
    <source>
        <dbReference type="EMBL" id="KJF44057.1"/>
    </source>
</evidence>